<organism evidence="1 2">
    <name type="scientific">Ancylostoma ceylanicum</name>
    <dbReference type="NCBI Taxonomy" id="53326"/>
    <lineage>
        <taxon>Eukaryota</taxon>
        <taxon>Metazoa</taxon>
        <taxon>Ecdysozoa</taxon>
        <taxon>Nematoda</taxon>
        <taxon>Chromadorea</taxon>
        <taxon>Rhabditida</taxon>
        <taxon>Rhabditina</taxon>
        <taxon>Rhabditomorpha</taxon>
        <taxon>Strongyloidea</taxon>
        <taxon>Ancylostomatidae</taxon>
        <taxon>Ancylostomatinae</taxon>
        <taxon>Ancylostoma</taxon>
    </lineage>
</organism>
<evidence type="ECO:0000313" key="2">
    <source>
        <dbReference type="Proteomes" id="UP000024635"/>
    </source>
</evidence>
<dbReference type="STRING" id="53326.A0A016T844"/>
<comment type="caution">
    <text evidence="1">The sequence shown here is derived from an EMBL/GenBank/DDBJ whole genome shotgun (WGS) entry which is preliminary data.</text>
</comment>
<evidence type="ECO:0008006" key="3">
    <source>
        <dbReference type="Google" id="ProtNLM"/>
    </source>
</evidence>
<dbReference type="AlphaFoldDB" id="A0A016T844"/>
<name>A0A016T844_9BILA</name>
<gene>
    <name evidence="1" type="primary">Acey_s0127.g1381</name>
    <name evidence="1" type="ORF">Y032_0127g1381</name>
</gene>
<accession>A0A016T844</accession>
<dbReference type="Proteomes" id="UP000024635">
    <property type="component" value="Unassembled WGS sequence"/>
</dbReference>
<dbReference type="EMBL" id="JARK01001463">
    <property type="protein sequence ID" value="EYB98852.1"/>
    <property type="molecule type" value="Genomic_DNA"/>
</dbReference>
<evidence type="ECO:0000313" key="1">
    <source>
        <dbReference type="EMBL" id="EYB98852.1"/>
    </source>
</evidence>
<protein>
    <recommendedName>
        <fullName evidence="3">Mediator complex subunit 22</fullName>
    </recommendedName>
</protein>
<reference evidence="2" key="1">
    <citation type="journal article" date="2015" name="Nat. Genet.">
        <title>The genome and transcriptome of the zoonotic hookworm Ancylostoma ceylanicum identify infection-specific gene families.</title>
        <authorList>
            <person name="Schwarz E.M."/>
            <person name="Hu Y."/>
            <person name="Antoshechkin I."/>
            <person name="Miller M.M."/>
            <person name="Sternberg P.W."/>
            <person name="Aroian R.V."/>
        </authorList>
    </citation>
    <scope>NUCLEOTIDE SEQUENCE</scope>
    <source>
        <strain evidence="2">HY135</strain>
    </source>
</reference>
<sequence length="151" mass="16673">MSGVAGGASKKSSSRSVATKTLIIQEYKRRLRDNIRSLNDNFINILNATKINTDDAAHKNSSGKMTEYYTIKNEMAARAALIVCDKIFRVGGGMIQEGHTLQSIQYRRQNIVISARTAKLTRPGHISYVALGTFSQSTRSLAGGKYFLEKL</sequence>
<proteinExistence type="predicted"/>
<keyword evidence="2" id="KW-1185">Reference proteome</keyword>
<dbReference type="OrthoDB" id="203279at2759"/>